<dbReference type="EMBL" id="NMWT01000009">
    <property type="protein sequence ID" value="PLS29049.1"/>
    <property type="molecule type" value="Genomic_DNA"/>
</dbReference>
<dbReference type="OrthoDB" id="3190163at2"/>
<protein>
    <submittedName>
        <fullName evidence="4">Bacterial membrane flanked domain superfamily</fullName>
    </submittedName>
</protein>
<dbReference type="InterPro" id="IPR014529">
    <property type="entry name" value="UCP026631"/>
</dbReference>
<keyword evidence="2" id="KW-0812">Transmembrane</keyword>
<evidence type="ECO:0000256" key="2">
    <source>
        <dbReference type="SAM" id="Phobius"/>
    </source>
</evidence>
<dbReference type="Proteomes" id="UP000235034">
    <property type="component" value="Unassembled WGS sequence"/>
</dbReference>
<feature type="transmembrane region" description="Helical" evidence="2">
    <location>
        <begin position="450"/>
        <end position="471"/>
    </location>
</feature>
<keyword evidence="2" id="KW-1133">Transmembrane helix</keyword>
<comment type="caution">
    <text evidence="4">The sequence shown here is derived from an EMBL/GenBank/DDBJ whole genome shotgun (WGS) entry which is preliminary data.</text>
</comment>
<keyword evidence="5" id="KW-1185">Reference proteome</keyword>
<evidence type="ECO:0000256" key="1">
    <source>
        <dbReference type="SAM" id="MobiDB-lite"/>
    </source>
</evidence>
<dbReference type="InterPro" id="IPR005182">
    <property type="entry name" value="YdbS-like_PH"/>
</dbReference>
<sequence>MPSPATASAPSAPTPAAPAPATAALRWRRLHPAALIVRVASNAKGTVSLLLSFIVIVRVSLMRHEWWLWLAAAAIVAYVAVAPLCAWLSTRYRLSATMLEYRSGVLFHRRRAIAYGSIHAVNSASPWCLRPFGVIRLTVSPVGDDADIDLSAVPAALQDELERRRADASGAARFGTSTPRTDADSPTGASTTGTATDGVATAATDTVTSTATVPTTPRAGIVTSCPTRAPVFRASTRDILLFAVTDPRIVAAAIVVFGFVQNAQDMLPHALTRTAERSIGDYASQGAVAIALLVLACVVLLMLVSVVISLLHFHGFEVRRRGDDLIVERGLFTRRATTIPTARVQTIVVSQSLPRRAFGLCSVRLGLSAATKDDDVASAAVVLPVIGARRVAVTLRVMLPEWDVPDMFAATAPTRRTGLGLARYYVTMPLAATAVATLLVGVGGPATGSWPWWVMIVPLAAGSWWTVCRWLQSRTEGYVILPDGDALPHRILVTGATRWGLFAMVTRRARVQSVTRMTTPWRDARGVEGLRMRLFVMNGMARIRFRFLQRADADALEAWFTGR</sequence>
<evidence type="ECO:0000313" key="5">
    <source>
        <dbReference type="Proteomes" id="UP000235034"/>
    </source>
</evidence>
<proteinExistence type="predicted"/>
<feature type="transmembrane region" description="Helical" evidence="2">
    <location>
        <begin position="287"/>
        <end position="311"/>
    </location>
</feature>
<dbReference type="AlphaFoldDB" id="A0A2N5J4F0"/>
<accession>A0A2N5J4F0</accession>
<feature type="transmembrane region" description="Helical" evidence="2">
    <location>
        <begin position="239"/>
        <end position="260"/>
    </location>
</feature>
<feature type="domain" description="YdbS-like PH" evidence="3">
    <location>
        <begin position="316"/>
        <end position="384"/>
    </location>
</feature>
<evidence type="ECO:0000313" key="4">
    <source>
        <dbReference type="EMBL" id="PLS29049.1"/>
    </source>
</evidence>
<reference evidence="4 5" key="1">
    <citation type="submission" date="2017-07" db="EMBL/GenBank/DDBJ databases">
        <title>Bifidobacterium novel species.</title>
        <authorList>
            <person name="Lugli G.A."/>
            <person name="Milani C."/>
            <person name="Duranti S."/>
            <person name="Mangifesta M."/>
        </authorList>
    </citation>
    <scope>NUCLEOTIDE SEQUENCE [LARGE SCALE GENOMIC DNA]</scope>
    <source>
        <strain evidence="4 5">77</strain>
    </source>
</reference>
<feature type="transmembrane region" description="Helical" evidence="2">
    <location>
        <begin position="424"/>
        <end position="444"/>
    </location>
</feature>
<keyword evidence="2" id="KW-0472">Membrane</keyword>
<feature type="compositionally biased region" description="Low complexity" evidence="1">
    <location>
        <begin position="184"/>
        <end position="201"/>
    </location>
</feature>
<dbReference type="Pfam" id="PF03703">
    <property type="entry name" value="bPH_2"/>
    <property type="match status" value="2"/>
</dbReference>
<dbReference type="PANTHER" id="PTHR34473">
    <property type="entry name" value="UPF0699 TRANSMEMBRANE PROTEIN YDBS"/>
    <property type="match status" value="1"/>
</dbReference>
<gene>
    <name evidence="4" type="ORF">Uis4E_0783</name>
</gene>
<feature type="region of interest" description="Disordered" evidence="1">
    <location>
        <begin position="166"/>
        <end position="201"/>
    </location>
</feature>
<dbReference type="PANTHER" id="PTHR34473:SF2">
    <property type="entry name" value="UPF0699 TRANSMEMBRANE PROTEIN YDBT"/>
    <property type="match status" value="1"/>
</dbReference>
<dbReference type="PIRSF" id="PIRSF026631">
    <property type="entry name" value="UCP026631"/>
    <property type="match status" value="1"/>
</dbReference>
<name>A0A2N5J4F0_9BIFI</name>
<evidence type="ECO:0000259" key="3">
    <source>
        <dbReference type="Pfam" id="PF03703"/>
    </source>
</evidence>
<feature type="domain" description="YdbS-like PH" evidence="3">
    <location>
        <begin position="87"/>
        <end position="156"/>
    </location>
</feature>
<feature type="transmembrane region" description="Helical" evidence="2">
    <location>
        <begin position="35"/>
        <end position="60"/>
    </location>
</feature>
<feature type="transmembrane region" description="Helical" evidence="2">
    <location>
        <begin position="66"/>
        <end position="88"/>
    </location>
</feature>
<organism evidence="4 5">
    <name type="scientific">Bifidobacterium parmae</name>
    <dbReference type="NCBI Taxonomy" id="361854"/>
    <lineage>
        <taxon>Bacteria</taxon>
        <taxon>Bacillati</taxon>
        <taxon>Actinomycetota</taxon>
        <taxon>Actinomycetes</taxon>
        <taxon>Bifidobacteriales</taxon>
        <taxon>Bifidobacteriaceae</taxon>
        <taxon>Bifidobacterium</taxon>
    </lineage>
</organism>